<reference evidence="1" key="3">
    <citation type="submission" date="2023-12" db="EMBL/GenBank/DDBJ databases">
        <authorList>
            <person name="Sun Q."/>
            <person name="Inoue M."/>
        </authorList>
    </citation>
    <scope>NUCLEOTIDE SEQUENCE</scope>
    <source>
        <strain evidence="1">JCM 12289</strain>
    </source>
</reference>
<protein>
    <recommendedName>
        <fullName evidence="5">Cyclic nucleotide-binding domain-containing protein</fullName>
    </recommendedName>
</protein>
<reference evidence="2" key="2">
    <citation type="submission" date="2022-04" db="EMBL/GenBank/DDBJ databases">
        <title>Sequencing and genomic assembly of Halococcus dombrowskii.</title>
        <authorList>
            <person name="Lim S.W."/>
            <person name="MacLea K.S."/>
        </authorList>
    </citation>
    <scope>NUCLEOTIDE SEQUENCE</scope>
    <source>
        <strain evidence="2">H4</strain>
        <plasmid evidence="2">unnamed3</plasmid>
    </source>
</reference>
<proteinExistence type="predicted"/>
<evidence type="ECO:0000313" key="2">
    <source>
        <dbReference type="EMBL" id="UOO97154.1"/>
    </source>
</evidence>
<dbReference type="Proteomes" id="UP001500962">
    <property type="component" value="Unassembled WGS sequence"/>
</dbReference>
<geneLocation type="plasmid" evidence="2 3">
    <name>unnamed3</name>
</geneLocation>
<evidence type="ECO:0008006" key="5">
    <source>
        <dbReference type="Google" id="ProtNLM"/>
    </source>
</evidence>
<sequence length="96" mass="11213">MREMPSPERQPEVALTLTTRAKAHRLYNEYELRDRVRNERGTLFRKGESDEYHLVESGRAIVVVIEDDGARTVTTQMHAHPDYRTDNTYQQLGELP</sequence>
<keyword evidence="2" id="KW-0614">Plasmid</keyword>
<dbReference type="EMBL" id="CP095008">
    <property type="protein sequence ID" value="UOO97154.1"/>
    <property type="molecule type" value="Genomic_DNA"/>
</dbReference>
<evidence type="ECO:0000313" key="4">
    <source>
        <dbReference type="Proteomes" id="UP001500962"/>
    </source>
</evidence>
<dbReference type="GeneID" id="71763776"/>
<evidence type="ECO:0000313" key="3">
    <source>
        <dbReference type="Proteomes" id="UP000830542"/>
    </source>
</evidence>
<dbReference type="Proteomes" id="UP000830542">
    <property type="component" value="Plasmid unnamed3"/>
</dbReference>
<organism evidence="1 4">
    <name type="scientific">Halococcus dombrowskii</name>
    <dbReference type="NCBI Taxonomy" id="179637"/>
    <lineage>
        <taxon>Archaea</taxon>
        <taxon>Methanobacteriati</taxon>
        <taxon>Methanobacteriota</taxon>
        <taxon>Stenosarchaea group</taxon>
        <taxon>Halobacteria</taxon>
        <taxon>Halobacteriales</taxon>
        <taxon>Halococcaceae</taxon>
        <taxon>Halococcus</taxon>
    </lineage>
</organism>
<dbReference type="RefSeq" id="WP_244706543.1">
    <property type="nucleotide sequence ID" value="NZ_BAAADN010000024.1"/>
</dbReference>
<evidence type="ECO:0000313" key="1">
    <source>
        <dbReference type="EMBL" id="GAA0460186.1"/>
    </source>
</evidence>
<accession>A0AAV3SHB1</accession>
<name>A0AAV3SHB1_HALDO</name>
<dbReference type="KEGG" id="hdo:MUK72_17970"/>
<gene>
    <name evidence="1" type="ORF">GCM10008985_15760</name>
    <name evidence="2" type="ORF">MUK72_17970</name>
</gene>
<dbReference type="AlphaFoldDB" id="A0AAV3SHB1"/>
<dbReference type="EMBL" id="BAAADN010000024">
    <property type="protein sequence ID" value="GAA0460186.1"/>
    <property type="molecule type" value="Genomic_DNA"/>
</dbReference>
<reference evidence="1" key="1">
    <citation type="journal article" date="2014" name="Int. J. Syst. Evol. Microbiol.">
        <title>Complete genome sequence of Corynebacterium casei LMG S-19264T (=DSM 44701T), isolated from a smear-ripened cheese.</title>
        <authorList>
            <consortium name="US DOE Joint Genome Institute (JGI-PGF)"/>
            <person name="Walter F."/>
            <person name="Albersmeier A."/>
            <person name="Kalinowski J."/>
            <person name="Ruckert C."/>
        </authorList>
    </citation>
    <scope>NUCLEOTIDE SEQUENCE</scope>
    <source>
        <strain evidence="1">JCM 12289</strain>
    </source>
</reference>
<keyword evidence="3" id="KW-1185">Reference proteome</keyword>